<name>C0XGB5_LENH9</name>
<dbReference type="HOGENOM" id="CLU_2947165_0_0_9"/>
<feature type="non-terminal residue" evidence="1">
    <location>
        <position position="1"/>
    </location>
</feature>
<dbReference type="AlphaFoldDB" id="C0XGB5"/>
<dbReference type="InterPro" id="IPR001872">
    <property type="entry name" value="Peptidase_A8"/>
</dbReference>
<evidence type="ECO:0000313" key="2">
    <source>
        <dbReference type="Proteomes" id="UP000003752"/>
    </source>
</evidence>
<evidence type="ECO:0008006" key="3">
    <source>
        <dbReference type="Google" id="ProtNLM"/>
    </source>
</evidence>
<gene>
    <name evidence="1" type="ORF">HMPREF0519_0276</name>
</gene>
<reference evidence="1 2" key="1">
    <citation type="submission" date="2009-01" db="EMBL/GenBank/DDBJ databases">
        <authorList>
            <person name="Qin X."/>
            <person name="Bachman B."/>
            <person name="Battles P."/>
            <person name="Bell A."/>
            <person name="Bess C."/>
            <person name="Bickham C."/>
            <person name="Chaboub L."/>
            <person name="Chen D."/>
            <person name="Coyle M."/>
            <person name="Deiros D.R."/>
            <person name="Dinh H."/>
            <person name="Forbes L."/>
            <person name="Fowler G."/>
            <person name="Francisco L."/>
            <person name="Fu Q."/>
            <person name="Gubbala S."/>
            <person name="Hale W."/>
            <person name="Han Y."/>
            <person name="Hemphill L."/>
            <person name="Highlander S.K."/>
            <person name="Hirani K."/>
            <person name="Hogues M."/>
            <person name="Jackson L."/>
            <person name="Jakkamsetti A."/>
            <person name="Javaid M."/>
            <person name="Jiang H."/>
            <person name="Korchina V."/>
            <person name="Kovar C."/>
            <person name="Lara F."/>
            <person name="Lee S."/>
            <person name="Mata R."/>
            <person name="Mathew T."/>
            <person name="Moen C."/>
            <person name="Morales K."/>
            <person name="Munidasa M."/>
            <person name="Nazareth L."/>
            <person name="Ngo R."/>
            <person name="Nguyen L."/>
            <person name="Okwuonu G."/>
            <person name="Ongeri F."/>
            <person name="Patil S."/>
            <person name="Petrosino J."/>
            <person name="Pham C."/>
            <person name="Pham P."/>
            <person name="Pu L.-L."/>
            <person name="Puazo M."/>
            <person name="Raj R."/>
            <person name="Reid J."/>
            <person name="Rouhana J."/>
            <person name="Saada N."/>
            <person name="Shang Y."/>
            <person name="Simmons D."/>
            <person name="Thornton R."/>
            <person name="Warren J."/>
            <person name="Weissenberger G."/>
            <person name="Zhang J."/>
            <person name="Zhang L."/>
            <person name="Zhou C."/>
            <person name="Zhu D."/>
            <person name="Muzny D."/>
            <person name="Worley K."/>
            <person name="Gibbs R."/>
        </authorList>
    </citation>
    <scope>NUCLEOTIDE SEQUENCE [LARGE SCALE GENOMIC DNA]</scope>
    <source>
        <strain evidence="2">ATCC 8290 / DSM 20176 / CCUG 30140 / JCM 1155 / KCTC 3500 / NBRC 15886 / NCIMB 8040 / NRRL B-1843 / 9</strain>
    </source>
</reference>
<dbReference type="EMBL" id="ACGP01000065">
    <property type="protein sequence ID" value="EEI25583.1"/>
    <property type="molecule type" value="Genomic_DNA"/>
</dbReference>
<dbReference type="GO" id="GO:0006508">
    <property type="term" value="P:proteolysis"/>
    <property type="evidence" value="ECO:0007669"/>
    <property type="project" value="InterPro"/>
</dbReference>
<comment type="caution">
    <text evidence="1">The sequence shown here is derived from an EMBL/GenBank/DDBJ whole genome shotgun (WGS) entry which is preliminary data.</text>
</comment>
<dbReference type="Proteomes" id="UP000003752">
    <property type="component" value="Unassembled WGS sequence"/>
</dbReference>
<keyword evidence="2" id="KW-1185">Reference proteome</keyword>
<protein>
    <recommendedName>
        <fullName evidence="3">Signal peptidase II</fullName>
    </recommendedName>
</protein>
<organism evidence="1 2">
    <name type="scientific">Lentilactobacillus hilgardii (strain ATCC 8290 / DSM 20176 / CCUG 30140 / JCM 1155 / KCTC 3500 / NBRC 15886 / NCIMB 8040 / NRRL B-1843 / 9)</name>
    <dbReference type="NCBI Taxonomy" id="1423757"/>
    <lineage>
        <taxon>Bacteria</taxon>
        <taxon>Bacillati</taxon>
        <taxon>Bacillota</taxon>
        <taxon>Bacilli</taxon>
        <taxon>Lactobacillales</taxon>
        <taxon>Lactobacillaceae</taxon>
        <taxon>Lentilactobacillus</taxon>
    </lineage>
</organism>
<dbReference type="GO" id="GO:0004190">
    <property type="term" value="F:aspartic-type endopeptidase activity"/>
    <property type="evidence" value="ECO:0007669"/>
    <property type="project" value="InterPro"/>
</dbReference>
<sequence length="59" mass="6755">AFLVIPALVAVDLTVKEWAHANLAFGDYFRVWTGFGLTHVFNPGMSFSLFRTPRPPCWW</sequence>
<dbReference type="GO" id="GO:0016020">
    <property type="term" value="C:membrane"/>
    <property type="evidence" value="ECO:0007669"/>
    <property type="project" value="InterPro"/>
</dbReference>
<dbReference type="Pfam" id="PF01252">
    <property type="entry name" value="Peptidase_A8"/>
    <property type="match status" value="1"/>
</dbReference>
<proteinExistence type="predicted"/>
<accession>C0XGB5</accession>
<evidence type="ECO:0000313" key="1">
    <source>
        <dbReference type="EMBL" id="EEI25583.1"/>
    </source>
</evidence>